<proteinExistence type="predicted"/>
<dbReference type="EMBL" id="FOBV01000011">
    <property type="protein sequence ID" value="SEN01668.1"/>
    <property type="molecule type" value="Genomic_DNA"/>
</dbReference>
<evidence type="ECO:0000313" key="1">
    <source>
        <dbReference type="EMBL" id="SEN01668.1"/>
    </source>
</evidence>
<protein>
    <submittedName>
        <fullName evidence="1">Uncharacterized protein</fullName>
    </submittedName>
</protein>
<organism evidence="1 2">
    <name type="scientific">Chryseobacterium taichungense</name>
    <dbReference type="NCBI Taxonomy" id="295069"/>
    <lineage>
        <taxon>Bacteria</taxon>
        <taxon>Pseudomonadati</taxon>
        <taxon>Bacteroidota</taxon>
        <taxon>Flavobacteriia</taxon>
        <taxon>Flavobacteriales</taxon>
        <taxon>Weeksellaceae</taxon>
        <taxon>Chryseobacterium group</taxon>
        <taxon>Chryseobacterium</taxon>
    </lineage>
</organism>
<gene>
    <name evidence="1" type="ORF">SAMN05421856_11193</name>
</gene>
<name>A0A1H8D4Y1_9FLAO</name>
<dbReference type="Proteomes" id="UP000199450">
    <property type="component" value="Unassembled WGS sequence"/>
</dbReference>
<accession>A0A1H8D4Y1</accession>
<sequence>MVVIWLRFGTTQIELGRYQAKALTNPAEIAKTKEMHMKMYRIDPERYEEEKTILHISDASPLQWDNYRIRYNWHPLVTSENPHFEVMEIMNKYYNGEQENMLRPWVSNPPIKERAIPQELYVFWQTGKEDSERLQANIFFNWEEVNEAFKKAGNTIDMQIKISQDNKEVRVFLNNQPLKTDSIRIFGWTNSMLKGNWFKDLK</sequence>
<evidence type="ECO:0000313" key="2">
    <source>
        <dbReference type="Proteomes" id="UP000199450"/>
    </source>
</evidence>
<keyword evidence="2" id="KW-1185">Reference proteome</keyword>
<reference evidence="2" key="1">
    <citation type="submission" date="2016-10" db="EMBL/GenBank/DDBJ databases">
        <authorList>
            <person name="Varghese N."/>
            <person name="Submissions S."/>
        </authorList>
    </citation>
    <scope>NUCLEOTIDE SEQUENCE [LARGE SCALE GENOMIC DNA]</scope>
    <source>
        <strain evidence="2">DSM 17453</strain>
    </source>
</reference>
<dbReference type="AlphaFoldDB" id="A0A1H8D4Y1"/>
<dbReference type="STRING" id="295069.SAMN05421856_11193"/>